<evidence type="ECO:0000256" key="1">
    <source>
        <dbReference type="ARBA" id="ARBA00023122"/>
    </source>
</evidence>
<evidence type="ECO:0000313" key="5">
    <source>
        <dbReference type="Proteomes" id="UP001185092"/>
    </source>
</evidence>
<evidence type="ECO:0000259" key="3">
    <source>
        <dbReference type="PROSITE" id="PS51371"/>
    </source>
</evidence>
<dbReference type="Gene3D" id="3.10.580.10">
    <property type="entry name" value="CBS-domain"/>
    <property type="match status" value="2"/>
</dbReference>
<keyword evidence="5" id="KW-1185">Reference proteome</keyword>
<dbReference type="AlphaFoldDB" id="A0AAE4BSG5"/>
<dbReference type="InterPro" id="IPR051257">
    <property type="entry name" value="Diverse_CBS-Domain"/>
</dbReference>
<accession>A0AAE4BSG5</accession>
<comment type="caution">
    <text evidence="4">The sequence shown here is derived from an EMBL/GenBank/DDBJ whole genome shotgun (WGS) entry which is preliminary data.</text>
</comment>
<evidence type="ECO:0000313" key="4">
    <source>
        <dbReference type="EMBL" id="MDR6238377.1"/>
    </source>
</evidence>
<dbReference type="SMART" id="SM00116">
    <property type="entry name" value="CBS"/>
    <property type="match status" value="2"/>
</dbReference>
<dbReference type="InterPro" id="IPR000644">
    <property type="entry name" value="CBS_dom"/>
</dbReference>
<dbReference type="PROSITE" id="PS51371">
    <property type="entry name" value="CBS"/>
    <property type="match status" value="2"/>
</dbReference>
<gene>
    <name evidence="4" type="ORF">HNQ88_001353</name>
</gene>
<dbReference type="Proteomes" id="UP001185092">
    <property type="component" value="Unassembled WGS sequence"/>
</dbReference>
<dbReference type="PANTHER" id="PTHR43080:SF2">
    <property type="entry name" value="CBS DOMAIN-CONTAINING PROTEIN"/>
    <property type="match status" value="1"/>
</dbReference>
<dbReference type="InterPro" id="IPR046342">
    <property type="entry name" value="CBS_dom_sf"/>
</dbReference>
<dbReference type="Pfam" id="PF00571">
    <property type="entry name" value="CBS"/>
    <property type="match status" value="2"/>
</dbReference>
<name>A0AAE4BSG5_9BACT</name>
<dbReference type="SUPFAM" id="SSF54631">
    <property type="entry name" value="CBS-domain pair"/>
    <property type="match status" value="1"/>
</dbReference>
<reference evidence="4" key="1">
    <citation type="submission" date="2023-07" db="EMBL/GenBank/DDBJ databases">
        <title>Genomic Encyclopedia of Type Strains, Phase IV (KMG-IV): sequencing the most valuable type-strain genomes for metagenomic binning, comparative biology and taxonomic classification.</title>
        <authorList>
            <person name="Goeker M."/>
        </authorList>
    </citation>
    <scope>NUCLEOTIDE SEQUENCE</scope>
    <source>
        <strain evidence="4">DSM 26174</strain>
    </source>
</reference>
<organism evidence="4 5">
    <name type="scientific">Aureibacter tunicatorum</name>
    <dbReference type="NCBI Taxonomy" id="866807"/>
    <lineage>
        <taxon>Bacteria</taxon>
        <taxon>Pseudomonadati</taxon>
        <taxon>Bacteroidota</taxon>
        <taxon>Cytophagia</taxon>
        <taxon>Cytophagales</taxon>
        <taxon>Persicobacteraceae</taxon>
        <taxon>Aureibacter</taxon>
    </lineage>
</organism>
<proteinExistence type="predicted"/>
<keyword evidence="1 2" id="KW-0129">CBS domain</keyword>
<dbReference type="EMBL" id="JAVDQD010000001">
    <property type="protein sequence ID" value="MDR6238377.1"/>
    <property type="molecule type" value="Genomic_DNA"/>
</dbReference>
<protein>
    <submittedName>
        <fullName evidence="4">CBS domain-containing protein</fullName>
    </submittedName>
</protein>
<evidence type="ECO:0000256" key="2">
    <source>
        <dbReference type="PROSITE-ProRule" id="PRU00703"/>
    </source>
</evidence>
<feature type="domain" description="CBS" evidence="3">
    <location>
        <begin position="11"/>
        <end position="69"/>
    </location>
</feature>
<dbReference type="CDD" id="cd04584">
    <property type="entry name" value="CBS_pair_AcuB_like"/>
    <property type="match status" value="1"/>
</dbReference>
<dbReference type="RefSeq" id="WP_309937864.1">
    <property type="nucleotide sequence ID" value="NZ_AP025305.1"/>
</dbReference>
<dbReference type="PANTHER" id="PTHR43080">
    <property type="entry name" value="CBS DOMAIN-CONTAINING PROTEIN CBSX3, MITOCHONDRIAL"/>
    <property type="match status" value="1"/>
</dbReference>
<feature type="domain" description="CBS" evidence="3">
    <location>
        <begin position="86"/>
        <end position="139"/>
    </location>
</feature>
<sequence length="139" mass="15423">MKKREPISKIVSSSLITISPSSSLEEVEATFLKNKIRHLPVVENGKLVGIISLTDLQRISFVNNFGDDEGAVDTVIYNLLTLDQVMIKKPVTVQQDQTIKEAAEILASHEFHALPVMDGEKVVGIVTTTDLIKYLIDLY</sequence>